<keyword evidence="4" id="KW-0820">tRNA-binding</keyword>
<dbReference type="NCBIfam" id="TIGR00418">
    <property type="entry name" value="thrS"/>
    <property type="match status" value="1"/>
</dbReference>
<keyword evidence="3" id="KW-0963">Cytoplasm</keyword>
<dbReference type="PANTHER" id="PTHR11451">
    <property type="entry name" value="THREONINE-TRNA LIGASE"/>
    <property type="match status" value="1"/>
</dbReference>
<dbReference type="SUPFAM" id="SSF55186">
    <property type="entry name" value="ThrRS/AlaRS common domain"/>
    <property type="match status" value="1"/>
</dbReference>
<evidence type="ECO:0000256" key="9">
    <source>
        <dbReference type="ARBA" id="ARBA00022840"/>
    </source>
</evidence>
<dbReference type="Gene3D" id="3.30.930.10">
    <property type="entry name" value="Bira Bifunctional Protein, Domain 2"/>
    <property type="match status" value="1"/>
</dbReference>
<dbReference type="InterPro" id="IPR004154">
    <property type="entry name" value="Anticodon-bd"/>
</dbReference>
<gene>
    <name evidence="16" type="ORF">HZB08_02650</name>
</gene>
<sequence length="431" mass="49891">IETNPMLQRIYGTAFLTQKELDDYLKNLEEAKKRDHRKLGKELDLFSLHEEAGAGFVYYHPKGATLRNVIEDFLRKENASRGYEFVYIPHIAKIDLWNTSGHTNYYRENMYFMKIDEQDYVVKPMNCPGHILIFKRKTRSYRDLPIRYFELGTVYRYEKSGVLHGLLRVRGFTQDDAHIFCREDQLEDEILQILDFIAFVMKTFGFEYKVNLSTRPSSFAGTPENWERATAILQKSLQDRGLPFEVDPGAGVFYGPKIDIKLKDSLGREWQGPTVQVDFNLPQRFDLTYIGEDGKEKTPVMVHRAILGSLERFIGALIEHYGGAFPTWLAPTQVVVLPISEKYLEYAERISARLKEHGARTEVDRRGEKIGAKIRDAQMQKIPYMLIVGEKEQAEESVSVRHRNKGEMGTKKISDFLFDLKREISYNSTGG</sequence>
<evidence type="ECO:0000256" key="6">
    <source>
        <dbReference type="ARBA" id="ARBA00022723"/>
    </source>
</evidence>
<dbReference type="InterPro" id="IPR033728">
    <property type="entry name" value="ThrRS_core"/>
</dbReference>
<dbReference type="HAMAP" id="MF_00184">
    <property type="entry name" value="Thr_tRNA_synth"/>
    <property type="match status" value="1"/>
</dbReference>
<dbReference type="CDD" id="cd00860">
    <property type="entry name" value="ThrRS_anticodon"/>
    <property type="match status" value="1"/>
</dbReference>
<keyword evidence="9" id="KW-0067">ATP-binding</keyword>
<keyword evidence="5 16" id="KW-0436">Ligase</keyword>
<evidence type="ECO:0000256" key="5">
    <source>
        <dbReference type="ARBA" id="ARBA00022598"/>
    </source>
</evidence>
<evidence type="ECO:0000256" key="12">
    <source>
        <dbReference type="ARBA" id="ARBA00023146"/>
    </source>
</evidence>
<evidence type="ECO:0000256" key="8">
    <source>
        <dbReference type="ARBA" id="ARBA00022833"/>
    </source>
</evidence>
<dbReference type="PRINTS" id="PR01047">
    <property type="entry name" value="TRNASYNTHTHR"/>
</dbReference>
<evidence type="ECO:0000256" key="3">
    <source>
        <dbReference type="ARBA" id="ARBA00022490"/>
    </source>
</evidence>
<dbReference type="InterPro" id="IPR018163">
    <property type="entry name" value="Thr/Ala-tRNA-synth_IIc_edit"/>
</dbReference>
<dbReference type="InterPro" id="IPR002314">
    <property type="entry name" value="aa-tRNA-synt_IIb"/>
</dbReference>
<dbReference type="Pfam" id="PF03129">
    <property type="entry name" value="HGTP_anticodon"/>
    <property type="match status" value="1"/>
</dbReference>
<proteinExistence type="inferred from homology"/>
<evidence type="ECO:0000256" key="13">
    <source>
        <dbReference type="ARBA" id="ARBA00049515"/>
    </source>
</evidence>
<keyword evidence="7" id="KW-0547">Nucleotide-binding</keyword>
<dbReference type="GO" id="GO:0006435">
    <property type="term" value="P:threonyl-tRNA aminoacylation"/>
    <property type="evidence" value="ECO:0007669"/>
    <property type="project" value="UniProtKB-UniRule"/>
</dbReference>
<dbReference type="FunFam" id="3.30.930.10:FF:000002">
    <property type="entry name" value="Threonine--tRNA ligase"/>
    <property type="match status" value="1"/>
</dbReference>
<keyword evidence="6" id="KW-0479">Metal-binding</keyword>
<evidence type="ECO:0000256" key="1">
    <source>
        <dbReference type="ARBA" id="ARBA00008226"/>
    </source>
</evidence>
<keyword evidence="10" id="KW-0694">RNA-binding</keyword>
<name>A0A9D6YT65_UNCSA</name>
<organism evidence="16 17">
    <name type="scientific">Candidatus Saganbacteria bacterium</name>
    <dbReference type="NCBI Taxonomy" id="2575572"/>
    <lineage>
        <taxon>Bacteria</taxon>
        <taxon>Bacillati</taxon>
        <taxon>Saganbacteria</taxon>
    </lineage>
</organism>
<evidence type="ECO:0000259" key="15">
    <source>
        <dbReference type="PROSITE" id="PS50862"/>
    </source>
</evidence>
<evidence type="ECO:0000313" key="16">
    <source>
        <dbReference type="EMBL" id="MBI5078902.1"/>
    </source>
</evidence>
<feature type="domain" description="Aminoacyl-transfer RNA synthetases class-II family profile" evidence="15">
    <location>
        <begin position="35"/>
        <end position="326"/>
    </location>
</feature>
<dbReference type="InterPro" id="IPR047246">
    <property type="entry name" value="ThrRS_anticodon"/>
</dbReference>
<dbReference type="GO" id="GO:0000049">
    <property type="term" value="F:tRNA binding"/>
    <property type="evidence" value="ECO:0007669"/>
    <property type="project" value="UniProtKB-KW"/>
</dbReference>
<dbReference type="PANTHER" id="PTHR11451:SF44">
    <property type="entry name" value="THREONINE--TRNA LIGASE, CHLOROPLASTIC_MITOCHONDRIAL 2"/>
    <property type="match status" value="1"/>
</dbReference>
<dbReference type="InterPro" id="IPR002320">
    <property type="entry name" value="Thr-tRNA-ligase_IIa"/>
</dbReference>
<evidence type="ECO:0000256" key="14">
    <source>
        <dbReference type="NCBIfam" id="TIGR00418"/>
    </source>
</evidence>
<dbReference type="SUPFAM" id="SSF52954">
    <property type="entry name" value="Class II aaRS ABD-related"/>
    <property type="match status" value="1"/>
</dbReference>
<dbReference type="InterPro" id="IPR036621">
    <property type="entry name" value="Anticodon-bd_dom_sf"/>
</dbReference>
<dbReference type="FunFam" id="3.40.50.800:FF:000001">
    <property type="entry name" value="Threonine--tRNA ligase"/>
    <property type="match status" value="1"/>
</dbReference>
<keyword evidence="12" id="KW-0030">Aminoacyl-tRNA synthetase</keyword>
<dbReference type="GO" id="GO:0004829">
    <property type="term" value="F:threonine-tRNA ligase activity"/>
    <property type="evidence" value="ECO:0007669"/>
    <property type="project" value="UniProtKB-UniRule"/>
</dbReference>
<evidence type="ECO:0000256" key="4">
    <source>
        <dbReference type="ARBA" id="ARBA00022555"/>
    </source>
</evidence>
<keyword evidence="11" id="KW-0648">Protein biosynthesis</keyword>
<evidence type="ECO:0000256" key="11">
    <source>
        <dbReference type="ARBA" id="ARBA00022917"/>
    </source>
</evidence>
<dbReference type="GO" id="GO:0005524">
    <property type="term" value="F:ATP binding"/>
    <property type="evidence" value="ECO:0007669"/>
    <property type="project" value="UniProtKB-KW"/>
</dbReference>
<dbReference type="InterPro" id="IPR045864">
    <property type="entry name" value="aa-tRNA-synth_II/BPL/LPL"/>
</dbReference>
<evidence type="ECO:0000256" key="7">
    <source>
        <dbReference type="ARBA" id="ARBA00022741"/>
    </source>
</evidence>
<dbReference type="AlphaFoldDB" id="A0A9D6YT65"/>
<comment type="similarity">
    <text evidence="1">Belongs to the class-II aminoacyl-tRNA synthetase family.</text>
</comment>
<dbReference type="Pfam" id="PF00587">
    <property type="entry name" value="tRNA-synt_2b"/>
    <property type="match status" value="1"/>
</dbReference>
<protein>
    <recommendedName>
        <fullName evidence="2 14">Threonine--tRNA ligase</fullName>
        <ecNumber evidence="2 14">6.1.1.3</ecNumber>
    </recommendedName>
</protein>
<dbReference type="EMBL" id="JACRKR010000129">
    <property type="protein sequence ID" value="MBI5078902.1"/>
    <property type="molecule type" value="Genomic_DNA"/>
</dbReference>
<dbReference type="InterPro" id="IPR006195">
    <property type="entry name" value="aa-tRNA-synth_II"/>
</dbReference>
<dbReference type="EC" id="6.1.1.3" evidence="2 14"/>
<keyword evidence="8" id="KW-0862">Zinc</keyword>
<accession>A0A9D6YT65</accession>
<reference evidence="16" key="1">
    <citation type="submission" date="2020-07" db="EMBL/GenBank/DDBJ databases">
        <title>Huge and variable diversity of episymbiotic CPR bacteria and DPANN archaea in groundwater ecosystems.</title>
        <authorList>
            <person name="He C.Y."/>
            <person name="Keren R."/>
            <person name="Whittaker M."/>
            <person name="Farag I.F."/>
            <person name="Doudna J."/>
            <person name="Cate J.H.D."/>
            <person name="Banfield J.F."/>
        </authorList>
    </citation>
    <scope>NUCLEOTIDE SEQUENCE</scope>
    <source>
        <strain evidence="16">NC_groundwater_1860_Pr3_B-0.1um_51_7</strain>
    </source>
</reference>
<comment type="caution">
    <text evidence="16">The sequence shown here is derived from an EMBL/GenBank/DDBJ whole genome shotgun (WGS) entry which is preliminary data.</text>
</comment>
<evidence type="ECO:0000313" key="17">
    <source>
        <dbReference type="Proteomes" id="UP000808761"/>
    </source>
</evidence>
<dbReference type="GO" id="GO:0005737">
    <property type="term" value="C:cytoplasm"/>
    <property type="evidence" value="ECO:0007669"/>
    <property type="project" value="UniProtKB-UniRule"/>
</dbReference>
<feature type="non-terminal residue" evidence="16">
    <location>
        <position position="1"/>
    </location>
</feature>
<dbReference type="GO" id="GO:0046872">
    <property type="term" value="F:metal ion binding"/>
    <property type="evidence" value="ECO:0007669"/>
    <property type="project" value="UniProtKB-KW"/>
</dbReference>
<dbReference type="Proteomes" id="UP000808761">
    <property type="component" value="Unassembled WGS sequence"/>
</dbReference>
<evidence type="ECO:0000256" key="2">
    <source>
        <dbReference type="ARBA" id="ARBA00013163"/>
    </source>
</evidence>
<dbReference type="CDD" id="cd00771">
    <property type="entry name" value="ThrRS_core"/>
    <property type="match status" value="1"/>
</dbReference>
<dbReference type="SUPFAM" id="SSF55681">
    <property type="entry name" value="Class II aaRS and biotin synthetases"/>
    <property type="match status" value="1"/>
</dbReference>
<dbReference type="PROSITE" id="PS50862">
    <property type="entry name" value="AA_TRNA_LIGASE_II"/>
    <property type="match status" value="1"/>
</dbReference>
<evidence type="ECO:0000256" key="10">
    <source>
        <dbReference type="ARBA" id="ARBA00022884"/>
    </source>
</evidence>
<comment type="catalytic activity">
    <reaction evidence="13">
        <text>tRNA(Thr) + L-threonine + ATP = L-threonyl-tRNA(Thr) + AMP + diphosphate + H(+)</text>
        <dbReference type="Rhea" id="RHEA:24624"/>
        <dbReference type="Rhea" id="RHEA-COMP:9670"/>
        <dbReference type="Rhea" id="RHEA-COMP:9704"/>
        <dbReference type="ChEBI" id="CHEBI:15378"/>
        <dbReference type="ChEBI" id="CHEBI:30616"/>
        <dbReference type="ChEBI" id="CHEBI:33019"/>
        <dbReference type="ChEBI" id="CHEBI:57926"/>
        <dbReference type="ChEBI" id="CHEBI:78442"/>
        <dbReference type="ChEBI" id="CHEBI:78534"/>
        <dbReference type="ChEBI" id="CHEBI:456215"/>
        <dbReference type="EC" id="6.1.1.3"/>
    </reaction>
</comment>
<dbReference type="Gene3D" id="3.40.50.800">
    <property type="entry name" value="Anticodon-binding domain"/>
    <property type="match status" value="1"/>
</dbReference>